<dbReference type="Ensembl" id="ENSCPGT00000023001.1">
    <property type="protein sequence ID" value="ENSCPGP00000020998.1"/>
    <property type="gene ID" value="ENSCPGG00000014664.1"/>
</dbReference>
<evidence type="ECO:0000256" key="1">
    <source>
        <dbReference type="ARBA" id="ARBA00004370"/>
    </source>
</evidence>
<evidence type="ECO:0000259" key="4">
    <source>
        <dbReference type="PROSITE" id="PS50835"/>
    </source>
</evidence>
<dbReference type="SMART" id="SM00409">
    <property type="entry name" value="IG"/>
    <property type="match status" value="1"/>
</dbReference>
<keyword evidence="6" id="KW-1185">Reference proteome</keyword>
<evidence type="ECO:0000256" key="2">
    <source>
        <dbReference type="ARBA" id="ARBA00023136"/>
    </source>
</evidence>
<dbReference type="InterPro" id="IPR003599">
    <property type="entry name" value="Ig_sub"/>
</dbReference>
<dbReference type="PANTHER" id="PTHR24100">
    <property type="entry name" value="BUTYROPHILIN"/>
    <property type="match status" value="1"/>
</dbReference>
<evidence type="ECO:0000256" key="3">
    <source>
        <dbReference type="ARBA" id="ARBA00023319"/>
    </source>
</evidence>
<comment type="subcellular location">
    <subcellularLocation>
        <location evidence="1">Membrane</location>
    </subcellularLocation>
</comment>
<keyword evidence="3" id="KW-0393">Immunoglobulin domain</keyword>
<evidence type="ECO:0000313" key="6">
    <source>
        <dbReference type="Proteomes" id="UP000694419"/>
    </source>
</evidence>
<dbReference type="Pfam" id="PF07686">
    <property type="entry name" value="V-set"/>
    <property type="match status" value="1"/>
</dbReference>
<dbReference type="GO" id="GO:0009897">
    <property type="term" value="C:external side of plasma membrane"/>
    <property type="evidence" value="ECO:0007669"/>
    <property type="project" value="TreeGrafter"/>
</dbReference>
<dbReference type="InterPro" id="IPR036179">
    <property type="entry name" value="Ig-like_dom_sf"/>
</dbReference>
<dbReference type="InterPro" id="IPR013783">
    <property type="entry name" value="Ig-like_fold"/>
</dbReference>
<evidence type="ECO:0000313" key="5">
    <source>
        <dbReference type="Ensembl" id="ENSCPGP00000020998.1"/>
    </source>
</evidence>
<protein>
    <recommendedName>
        <fullName evidence="4">Ig-like domain-containing protein</fullName>
    </recommendedName>
</protein>
<dbReference type="Gene3D" id="2.60.40.10">
    <property type="entry name" value="Immunoglobulins"/>
    <property type="match status" value="1"/>
</dbReference>
<sequence>MSNGGRRELPRQHFSPLLSWELSWGGVVGQDVTLPCPVTSTEPLDIIEVQWVKIIAWKTESLHKYTKVAGDWPGEKYQGRTVLLRDGFAIGNVSLLLKSVQPADDGKYSCIVISSRGTRDVTTTLSVAGGNFRARVCDQGG</sequence>
<reference evidence="5" key="1">
    <citation type="submission" date="2025-08" db="UniProtKB">
        <authorList>
            <consortium name="Ensembl"/>
        </authorList>
    </citation>
    <scope>IDENTIFICATION</scope>
</reference>
<dbReference type="InterPro" id="IPR013106">
    <property type="entry name" value="Ig_V-set"/>
</dbReference>
<dbReference type="GO" id="GO:0050852">
    <property type="term" value="P:T cell receptor signaling pathway"/>
    <property type="evidence" value="ECO:0007669"/>
    <property type="project" value="TreeGrafter"/>
</dbReference>
<dbReference type="SMART" id="SM00406">
    <property type="entry name" value="IGv"/>
    <property type="match status" value="1"/>
</dbReference>
<dbReference type="GO" id="GO:0001817">
    <property type="term" value="P:regulation of cytokine production"/>
    <property type="evidence" value="ECO:0007669"/>
    <property type="project" value="TreeGrafter"/>
</dbReference>
<dbReference type="AlphaFoldDB" id="A0A8C3KGS9"/>
<organism evidence="5 6">
    <name type="scientific">Calidris pygmaea</name>
    <name type="common">Spoon-billed sandpiper</name>
    <dbReference type="NCBI Taxonomy" id="425635"/>
    <lineage>
        <taxon>Eukaryota</taxon>
        <taxon>Metazoa</taxon>
        <taxon>Chordata</taxon>
        <taxon>Craniata</taxon>
        <taxon>Vertebrata</taxon>
        <taxon>Euteleostomi</taxon>
        <taxon>Archelosauria</taxon>
        <taxon>Archosauria</taxon>
        <taxon>Dinosauria</taxon>
        <taxon>Saurischia</taxon>
        <taxon>Theropoda</taxon>
        <taxon>Coelurosauria</taxon>
        <taxon>Aves</taxon>
        <taxon>Neognathae</taxon>
        <taxon>Neoaves</taxon>
        <taxon>Charadriiformes</taxon>
        <taxon>Scolopacidae</taxon>
        <taxon>Calidris</taxon>
    </lineage>
</organism>
<dbReference type="Proteomes" id="UP000694419">
    <property type="component" value="Unplaced"/>
</dbReference>
<proteinExistence type="predicted"/>
<dbReference type="InterPro" id="IPR007110">
    <property type="entry name" value="Ig-like_dom"/>
</dbReference>
<accession>A0A8C3KGS9</accession>
<reference evidence="5" key="2">
    <citation type="submission" date="2025-09" db="UniProtKB">
        <authorList>
            <consortium name="Ensembl"/>
        </authorList>
    </citation>
    <scope>IDENTIFICATION</scope>
</reference>
<dbReference type="InterPro" id="IPR050504">
    <property type="entry name" value="IgSF_BTN/MOG"/>
</dbReference>
<dbReference type="SUPFAM" id="SSF48726">
    <property type="entry name" value="Immunoglobulin"/>
    <property type="match status" value="1"/>
</dbReference>
<keyword evidence="2" id="KW-0472">Membrane</keyword>
<feature type="domain" description="Ig-like" evidence="4">
    <location>
        <begin position="29"/>
        <end position="126"/>
    </location>
</feature>
<dbReference type="GO" id="GO:0005102">
    <property type="term" value="F:signaling receptor binding"/>
    <property type="evidence" value="ECO:0007669"/>
    <property type="project" value="TreeGrafter"/>
</dbReference>
<dbReference type="PROSITE" id="PS50835">
    <property type="entry name" value="IG_LIKE"/>
    <property type="match status" value="1"/>
</dbReference>
<name>A0A8C3KGS9_9CHAR</name>